<evidence type="ECO:0000313" key="1">
    <source>
        <dbReference type="EMBL" id="KYF99717.1"/>
    </source>
</evidence>
<sequence>MNENEIAKIVVDAAIEVHRGLGGPGLLEAVYEEALAFELESRGLSVVRQKAVPLVYKGKRLASDLRLDPLVGERVIVECKATVAYNGVFEAQALTYLRLSNLKLAIVINFGEVRVRQGIHRVVNGLQE</sequence>
<organism evidence="1 2">
    <name type="scientific">Sorangium cellulosum</name>
    <name type="common">Polyangium cellulosum</name>
    <dbReference type="NCBI Taxonomy" id="56"/>
    <lineage>
        <taxon>Bacteria</taxon>
        <taxon>Pseudomonadati</taxon>
        <taxon>Myxococcota</taxon>
        <taxon>Polyangia</taxon>
        <taxon>Polyangiales</taxon>
        <taxon>Polyangiaceae</taxon>
        <taxon>Sorangium</taxon>
    </lineage>
</organism>
<name>A0A150T5J1_SORCE</name>
<proteinExistence type="predicted"/>
<dbReference type="AlphaFoldDB" id="A0A150T5J1"/>
<dbReference type="Pfam" id="PF13366">
    <property type="entry name" value="PDDEXK_3"/>
    <property type="match status" value="1"/>
</dbReference>
<reference evidence="1 2" key="1">
    <citation type="submission" date="2014-02" db="EMBL/GenBank/DDBJ databases">
        <title>The small core and large imbalanced accessory genome model reveals a collaborative survival strategy of Sorangium cellulosum strains in nature.</title>
        <authorList>
            <person name="Han K."/>
            <person name="Peng R."/>
            <person name="Blom J."/>
            <person name="Li Y.-Z."/>
        </authorList>
    </citation>
    <scope>NUCLEOTIDE SEQUENCE [LARGE SCALE GENOMIC DNA]</scope>
    <source>
        <strain evidence="1 2">So0149</strain>
    </source>
</reference>
<dbReference type="InterPro" id="IPR026350">
    <property type="entry name" value="GxxExxY"/>
</dbReference>
<dbReference type="EMBL" id="JEMC01001089">
    <property type="protein sequence ID" value="KYF99717.1"/>
    <property type="molecule type" value="Genomic_DNA"/>
</dbReference>
<accession>A0A150T5J1</accession>
<dbReference type="Proteomes" id="UP000075515">
    <property type="component" value="Unassembled WGS sequence"/>
</dbReference>
<comment type="caution">
    <text evidence="1">The sequence shown here is derived from an EMBL/GenBank/DDBJ whole genome shotgun (WGS) entry which is preliminary data.</text>
</comment>
<protein>
    <submittedName>
        <fullName evidence="1">Fe3+ hydroxamate ABC transporter substrate-binding protein</fullName>
    </submittedName>
</protein>
<evidence type="ECO:0000313" key="2">
    <source>
        <dbReference type="Proteomes" id="UP000075515"/>
    </source>
</evidence>
<dbReference type="NCBIfam" id="TIGR04256">
    <property type="entry name" value="GxxExxY"/>
    <property type="match status" value="1"/>
</dbReference>
<gene>
    <name evidence="1" type="ORF">BE18_35930</name>
</gene>